<evidence type="ECO:0000256" key="4">
    <source>
        <dbReference type="SAM" id="MobiDB-lite"/>
    </source>
</evidence>
<evidence type="ECO:0000256" key="2">
    <source>
        <dbReference type="ARBA" id="ARBA00022448"/>
    </source>
</evidence>
<evidence type="ECO:0000313" key="7">
    <source>
        <dbReference type="Proteomes" id="UP000275356"/>
    </source>
</evidence>
<dbReference type="GO" id="GO:1901982">
    <property type="term" value="F:maltose binding"/>
    <property type="evidence" value="ECO:0007669"/>
    <property type="project" value="TreeGrafter"/>
</dbReference>
<dbReference type="RefSeq" id="WP_123740245.1">
    <property type="nucleotide sequence ID" value="NZ_CALFQU010000051.1"/>
</dbReference>
<evidence type="ECO:0000256" key="3">
    <source>
        <dbReference type="ARBA" id="ARBA00022729"/>
    </source>
</evidence>
<dbReference type="AlphaFoldDB" id="A0A3N2D0E8"/>
<dbReference type="Pfam" id="PF13416">
    <property type="entry name" value="SBP_bac_8"/>
    <property type="match status" value="1"/>
</dbReference>
<accession>A0A3N2D0E8</accession>
<organism evidence="6 7">
    <name type="scientific">Salana multivorans</name>
    <dbReference type="NCBI Taxonomy" id="120377"/>
    <lineage>
        <taxon>Bacteria</taxon>
        <taxon>Bacillati</taxon>
        <taxon>Actinomycetota</taxon>
        <taxon>Actinomycetes</taxon>
        <taxon>Micrococcales</taxon>
        <taxon>Beutenbergiaceae</taxon>
        <taxon>Salana</taxon>
    </lineage>
</organism>
<dbReference type="OrthoDB" id="9766758at2"/>
<keyword evidence="3 5" id="KW-0732">Signal</keyword>
<evidence type="ECO:0000256" key="1">
    <source>
        <dbReference type="ARBA" id="ARBA00008520"/>
    </source>
</evidence>
<dbReference type="EMBL" id="RKHQ01000002">
    <property type="protein sequence ID" value="ROR93260.1"/>
    <property type="molecule type" value="Genomic_DNA"/>
</dbReference>
<evidence type="ECO:0000313" key="6">
    <source>
        <dbReference type="EMBL" id="ROR93260.1"/>
    </source>
</evidence>
<sequence length="440" mass="44652">MRKSFISAAAIASAALLLAACGGNSGGGTDASETPTADDTASAEETPAEGGEESSAPAVRDPNADLVIWADAVRSEAVQKVADAYGAANDITVTVQTIVDVRKDFVTANQAGNGPDIIVGAHDWLGQLVANGAVEPLQVAGLDGYNEKAVAAATYNGQLYAVPYGMESLVLYCNNETAPGAPFDTIDAAIAAAQGSGATLDTPLVLQTSDAYHMQPLYSSAGGYIFGYNDGVWDVSDLGFASEAGVAAAEKIATLGEAGSGVLKTSIDGTNAASIFLDGKAGCFVSGPWNYNDISSTFGDDGFTMQPVPGFEGMNPATPFLGVNQFYVASNGKNKAYAQDFVTSTAPGGLNTAEAQQVLFDELAQPPAMNEIADKAGAESPSMAIFIAAAQAAQPMPAVPAMDAVWSPAGQAWNSIIGGADVKETMAAAAKAMEEAIAAS</sequence>
<gene>
    <name evidence="6" type="ORF">EDD28_2668</name>
</gene>
<keyword evidence="2" id="KW-0813">Transport</keyword>
<evidence type="ECO:0000256" key="5">
    <source>
        <dbReference type="SAM" id="SignalP"/>
    </source>
</evidence>
<protein>
    <submittedName>
        <fullName evidence="6">Carbohydrate ABC transporter substrate-binding protein (CUT1 family)</fullName>
    </submittedName>
</protein>
<dbReference type="GO" id="GO:0015768">
    <property type="term" value="P:maltose transport"/>
    <property type="evidence" value="ECO:0007669"/>
    <property type="project" value="TreeGrafter"/>
</dbReference>
<dbReference type="SUPFAM" id="SSF53850">
    <property type="entry name" value="Periplasmic binding protein-like II"/>
    <property type="match status" value="1"/>
</dbReference>
<feature type="signal peptide" evidence="5">
    <location>
        <begin position="1"/>
        <end position="19"/>
    </location>
</feature>
<feature type="region of interest" description="Disordered" evidence="4">
    <location>
        <begin position="25"/>
        <end position="60"/>
    </location>
</feature>
<dbReference type="Proteomes" id="UP000275356">
    <property type="component" value="Unassembled WGS sequence"/>
</dbReference>
<comment type="similarity">
    <text evidence="1">Belongs to the bacterial solute-binding protein 1 family.</text>
</comment>
<dbReference type="PANTHER" id="PTHR30061:SF50">
    <property type="entry name" value="MALTOSE_MALTODEXTRIN-BINDING PERIPLASMIC PROTEIN"/>
    <property type="match status" value="1"/>
</dbReference>
<dbReference type="GO" id="GO:0042956">
    <property type="term" value="P:maltodextrin transmembrane transport"/>
    <property type="evidence" value="ECO:0007669"/>
    <property type="project" value="TreeGrafter"/>
</dbReference>
<reference evidence="6 7" key="1">
    <citation type="submission" date="2018-11" db="EMBL/GenBank/DDBJ databases">
        <title>Sequencing the genomes of 1000 actinobacteria strains.</title>
        <authorList>
            <person name="Klenk H.-P."/>
        </authorList>
    </citation>
    <scope>NUCLEOTIDE SEQUENCE [LARGE SCALE GENOMIC DNA]</scope>
    <source>
        <strain evidence="6 7">DSM 13521</strain>
    </source>
</reference>
<feature type="chain" id="PRO_5038707940" evidence="5">
    <location>
        <begin position="20"/>
        <end position="440"/>
    </location>
</feature>
<dbReference type="PANTHER" id="PTHR30061">
    <property type="entry name" value="MALTOSE-BINDING PERIPLASMIC PROTEIN"/>
    <property type="match status" value="1"/>
</dbReference>
<dbReference type="PROSITE" id="PS51257">
    <property type="entry name" value="PROKAR_LIPOPROTEIN"/>
    <property type="match status" value="1"/>
</dbReference>
<dbReference type="GO" id="GO:0055052">
    <property type="term" value="C:ATP-binding cassette (ABC) transporter complex, substrate-binding subunit-containing"/>
    <property type="evidence" value="ECO:0007669"/>
    <property type="project" value="TreeGrafter"/>
</dbReference>
<keyword evidence="7" id="KW-1185">Reference proteome</keyword>
<dbReference type="InterPro" id="IPR006059">
    <property type="entry name" value="SBP"/>
</dbReference>
<name>A0A3N2D0E8_9MICO</name>
<proteinExistence type="inferred from homology"/>
<dbReference type="Gene3D" id="3.40.190.10">
    <property type="entry name" value="Periplasmic binding protein-like II"/>
    <property type="match status" value="2"/>
</dbReference>
<comment type="caution">
    <text evidence="6">The sequence shown here is derived from an EMBL/GenBank/DDBJ whole genome shotgun (WGS) entry which is preliminary data.</text>
</comment>